<reference evidence="2 3" key="1">
    <citation type="submission" date="2019-07" db="EMBL/GenBank/DDBJ databases">
        <title>Rufibacter sp. nov., isolated from lake sediment.</title>
        <authorList>
            <person name="Qu J.-H."/>
        </authorList>
    </citation>
    <scope>NUCLEOTIDE SEQUENCE [LARGE SCALE GENOMIC DNA]</scope>
    <source>
        <strain evidence="2 3">NBS58-1</strain>
    </source>
</reference>
<dbReference type="InterPro" id="IPR016024">
    <property type="entry name" value="ARM-type_fold"/>
</dbReference>
<dbReference type="AlphaFoldDB" id="A0A5B6TKP7"/>
<protein>
    <recommendedName>
        <fullName evidence="4">HEAT repeat domain-containing protein</fullName>
    </recommendedName>
</protein>
<feature type="compositionally biased region" description="Low complexity" evidence="1">
    <location>
        <begin position="134"/>
        <end position="143"/>
    </location>
</feature>
<keyword evidence="3" id="KW-1185">Reference proteome</keyword>
<sequence>MQFEQVETLLEKYYNGDTSLEEEDQLKDFFRKTKMLPDTLKPHAVQFQFYAQEQNVQMDKFLADDWLFEKIENPAMSAGEVPQKKKGNNFFQMYAWQIAASMTLLLVAFWTGNHFRQANDVPASPTEIIAQQQPEIQRPQDQESQQTVETYPQVESPVRTAVATASGSPEPKIETFLPAKRQPVRSVLTTNTAVASSSASDRLQLVTQGLKTEGLTEQESKKIIKLLVKTMNKDGNLNVRLAACEALYQFKDHKEVRKAFIQALGTQTEPLMQLTLIEMVVKMKEAAAVSQLEMLMHKEDLLPIVKYKAQEGLGTLI</sequence>
<evidence type="ECO:0000313" key="3">
    <source>
        <dbReference type="Proteomes" id="UP000324133"/>
    </source>
</evidence>
<accession>A0A5B6TKP7</accession>
<feature type="region of interest" description="Disordered" evidence="1">
    <location>
        <begin position="134"/>
        <end position="158"/>
    </location>
</feature>
<dbReference type="InterPro" id="IPR011989">
    <property type="entry name" value="ARM-like"/>
</dbReference>
<name>A0A5B6TKP7_9BACT</name>
<dbReference type="Pfam" id="PF13646">
    <property type="entry name" value="HEAT_2"/>
    <property type="match status" value="1"/>
</dbReference>
<dbReference type="Gene3D" id="1.25.10.10">
    <property type="entry name" value="Leucine-rich Repeat Variant"/>
    <property type="match status" value="1"/>
</dbReference>
<gene>
    <name evidence="2" type="ORF">FOA19_07915</name>
</gene>
<comment type="caution">
    <text evidence="2">The sequence shown here is derived from an EMBL/GenBank/DDBJ whole genome shotgun (WGS) entry which is preliminary data.</text>
</comment>
<evidence type="ECO:0000313" key="2">
    <source>
        <dbReference type="EMBL" id="KAA3440566.1"/>
    </source>
</evidence>
<dbReference type="EMBL" id="VKKY01000001">
    <property type="protein sequence ID" value="KAA3440566.1"/>
    <property type="molecule type" value="Genomic_DNA"/>
</dbReference>
<dbReference type="RefSeq" id="WP_149090197.1">
    <property type="nucleotide sequence ID" value="NZ_VKKY01000001.1"/>
</dbReference>
<evidence type="ECO:0000256" key="1">
    <source>
        <dbReference type="SAM" id="MobiDB-lite"/>
    </source>
</evidence>
<dbReference type="SUPFAM" id="SSF48371">
    <property type="entry name" value="ARM repeat"/>
    <property type="match status" value="1"/>
</dbReference>
<dbReference type="OrthoDB" id="978644at2"/>
<proteinExistence type="predicted"/>
<dbReference type="Proteomes" id="UP000324133">
    <property type="component" value="Unassembled WGS sequence"/>
</dbReference>
<organism evidence="2 3">
    <name type="scientific">Rufibacter hautae</name>
    <dbReference type="NCBI Taxonomy" id="2595005"/>
    <lineage>
        <taxon>Bacteria</taxon>
        <taxon>Pseudomonadati</taxon>
        <taxon>Bacteroidota</taxon>
        <taxon>Cytophagia</taxon>
        <taxon>Cytophagales</taxon>
        <taxon>Hymenobacteraceae</taxon>
        <taxon>Rufibacter</taxon>
    </lineage>
</organism>
<evidence type="ECO:0008006" key="4">
    <source>
        <dbReference type="Google" id="ProtNLM"/>
    </source>
</evidence>